<gene>
    <name evidence="1" type="ORF">B0J13DRAFT_675820</name>
</gene>
<dbReference type="AlphaFoldDB" id="A0A9P9J1D5"/>
<dbReference type="Proteomes" id="UP000717696">
    <property type="component" value="Unassembled WGS sequence"/>
</dbReference>
<dbReference type="OrthoDB" id="412402at2759"/>
<evidence type="ECO:0000313" key="1">
    <source>
        <dbReference type="EMBL" id="KAH7144496.1"/>
    </source>
</evidence>
<proteinExistence type="predicted"/>
<dbReference type="EMBL" id="JAGMUU010000010">
    <property type="protein sequence ID" value="KAH7144496.1"/>
    <property type="molecule type" value="Genomic_DNA"/>
</dbReference>
<keyword evidence="2" id="KW-1185">Reference proteome</keyword>
<reference evidence="1" key="1">
    <citation type="journal article" date="2021" name="Nat. Commun.">
        <title>Genetic determinants of endophytism in the Arabidopsis root mycobiome.</title>
        <authorList>
            <person name="Mesny F."/>
            <person name="Miyauchi S."/>
            <person name="Thiergart T."/>
            <person name="Pickel B."/>
            <person name="Atanasova L."/>
            <person name="Karlsson M."/>
            <person name="Huettel B."/>
            <person name="Barry K.W."/>
            <person name="Haridas S."/>
            <person name="Chen C."/>
            <person name="Bauer D."/>
            <person name="Andreopoulos W."/>
            <person name="Pangilinan J."/>
            <person name="LaButti K."/>
            <person name="Riley R."/>
            <person name="Lipzen A."/>
            <person name="Clum A."/>
            <person name="Drula E."/>
            <person name="Henrissat B."/>
            <person name="Kohler A."/>
            <person name="Grigoriev I.V."/>
            <person name="Martin F.M."/>
            <person name="Hacquard S."/>
        </authorList>
    </citation>
    <scope>NUCLEOTIDE SEQUENCE</scope>
    <source>
        <strain evidence="1">MPI-CAGE-AT-0021</strain>
    </source>
</reference>
<comment type="caution">
    <text evidence="1">The sequence shown here is derived from an EMBL/GenBank/DDBJ whole genome shotgun (WGS) entry which is preliminary data.</text>
</comment>
<organism evidence="1 2">
    <name type="scientific">Dactylonectria estremocensis</name>
    <dbReference type="NCBI Taxonomy" id="1079267"/>
    <lineage>
        <taxon>Eukaryota</taxon>
        <taxon>Fungi</taxon>
        <taxon>Dikarya</taxon>
        <taxon>Ascomycota</taxon>
        <taxon>Pezizomycotina</taxon>
        <taxon>Sordariomycetes</taxon>
        <taxon>Hypocreomycetidae</taxon>
        <taxon>Hypocreales</taxon>
        <taxon>Nectriaceae</taxon>
        <taxon>Dactylonectria</taxon>
    </lineage>
</organism>
<name>A0A9P9J1D5_9HYPO</name>
<evidence type="ECO:0000313" key="2">
    <source>
        <dbReference type="Proteomes" id="UP000717696"/>
    </source>
</evidence>
<protein>
    <submittedName>
        <fullName evidence="1">Uncharacterized protein</fullName>
    </submittedName>
</protein>
<sequence>MDQYIPTLNDSCLQERLQLIWGATSLSDLADLVKSPDGETTIAIHAPEGTLSPTMEFRYTVWHPQAEGMAYWLRLIGRICFFAMESSHVGFKFIVAEIAKNASTMAQIDKEERWKTLLTYNFDNTMCFHWGHTCRQYQQEGGYLSPVNLDCQGILEVDPRFACISVVEGDSESSDSDSYPSTRS</sequence>
<accession>A0A9P9J1D5</accession>